<dbReference type="GO" id="GO:0043565">
    <property type="term" value="F:sequence-specific DNA binding"/>
    <property type="evidence" value="ECO:0007669"/>
    <property type="project" value="InterPro"/>
</dbReference>
<dbReference type="Proteomes" id="UP000702954">
    <property type="component" value="Unassembled WGS sequence"/>
</dbReference>
<dbReference type="AlphaFoldDB" id="A0A4R3JTL9"/>
<dbReference type="PROSITE" id="PS01124">
    <property type="entry name" value="HTH_ARAC_FAMILY_2"/>
    <property type="match status" value="1"/>
</dbReference>
<organism evidence="6 7">
    <name type="scientific">Faecalimonas umbilicata</name>
    <dbReference type="NCBI Taxonomy" id="1912855"/>
    <lineage>
        <taxon>Bacteria</taxon>
        <taxon>Bacillati</taxon>
        <taxon>Bacillota</taxon>
        <taxon>Clostridia</taxon>
        <taxon>Lachnospirales</taxon>
        <taxon>Lachnospiraceae</taxon>
        <taxon>Faecalimonas</taxon>
    </lineage>
</organism>
<dbReference type="InterPro" id="IPR020449">
    <property type="entry name" value="Tscrpt_reg_AraC-type_HTH"/>
</dbReference>
<dbReference type="PANTHER" id="PTHR43280">
    <property type="entry name" value="ARAC-FAMILY TRANSCRIPTIONAL REGULATOR"/>
    <property type="match status" value="1"/>
</dbReference>
<dbReference type="SUPFAM" id="SSF46689">
    <property type="entry name" value="Homeodomain-like"/>
    <property type="match status" value="2"/>
</dbReference>
<dbReference type="InterPro" id="IPR009057">
    <property type="entry name" value="Homeodomain-like_sf"/>
</dbReference>
<name>A0A4R3JTL9_9FIRM</name>
<dbReference type="GO" id="GO:0003700">
    <property type="term" value="F:DNA-binding transcription factor activity"/>
    <property type="evidence" value="ECO:0007669"/>
    <property type="project" value="InterPro"/>
</dbReference>
<comment type="caution">
    <text evidence="6">The sequence shown here is derived from an EMBL/GenBank/DDBJ whole genome shotgun (WGS) entry which is preliminary data.</text>
</comment>
<proteinExistence type="predicted"/>
<dbReference type="InterPro" id="IPR018060">
    <property type="entry name" value="HTH_AraC"/>
</dbReference>
<evidence type="ECO:0000259" key="4">
    <source>
        <dbReference type="PROSITE" id="PS01124"/>
    </source>
</evidence>
<dbReference type="InterPro" id="IPR018062">
    <property type="entry name" value="HTH_AraC-typ_CS"/>
</dbReference>
<evidence type="ECO:0000256" key="3">
    <source>
        <dbReference type="ARBA" id="ARBA00023163"/>
    </source>
</evidence>
<protein>
    <submittedName>
        <fullName evidence="6">Helix-turn-helix protein</fullName>
    </submittedName>
</protein>
<dbReference type="SMART" id="SM00342">
    <property type="entry name" value="HTH_ARAC"/>
    <property type="match status" value="1"/>
</dbReference>
<dbReference type="PROSITE" id="PS00041">
    <property type="entry name" value="HTH_ARAC_FAMILY_1"/>
    <property type="match status" value="1"/>
</dbReference>
<dbReference type="EMBL" id="BHEO01000008">
    <property type="protein sequence ID" value="GBU06254.1"/>
    <property type="molecule type" value="Genomic_DNA"/>
</dbReference>
<keyword evidence="3" id="KW-0804">Transcription</keyword>
<dbReference type="EMBL" id="SLZV01000004">
    <property type="protein sequence ID" value="TCS69302.1"/>
    <property type="molecule type" value="Genomic_DNA"/>
</dbReference>
<dbReference type="Proteomes" id="UP000294613">
    <property type="component" value="Unassembled WGS sequence"/>
</dbReference>
<feature type="domain" description="HTH araC/xylS-type" evidence="4">
    <location>
        <begin position="303"/>
        <end position="401"/>
    </location>
</feature>
<gene>
    <name evidence="6" type="ORF">EDD74_10457</name>
    <name evidence="5" type="ORF">FAEUMB_27950</name>
</gene>
<sequence>MKQPNIFAFLTDLLYATLKVHSAVLTPPFESLEQIDFGLRRKIWSDFDYQTLLYGAPNVTFDNSIYFMEDNFYSHYIIFKHPEIANSYYYVGPFLTRTADDTFLSEILQKNQLSENMRDSLRTYYNTIPQLEMRTMIATLNTIGSYLYGGPESYLVHFITENWGTNDVSYESSSTPELYLSMDVMEERYRMENELLEAISRGDRRNALKSFHAFSCTRFENRTKDLLRDAKNRLVILNTLCRKAAEKSFVHPIYLNEISTSYALQIEDSSSVEDLNALMLDMIRRYCLLVQNQSMMNYSPVIRKALNYIHFNLHHPLSLKSIAEVLNVNPNYLSTIFKKELEITLTEFINQQRIHIAVKLLNTTDLQIQDVAWNVGMNDVNYFTKLFKKSVGVTPSCYKKNIKRTTPYDNQPSSITQISI</sequence>
<evidence type="ECO:0000256" key="2">
    <source>
        <dbReference type="ARBA" id="ARBA00023125"/>
    </source>
</evidence>
<accession>A0A4R3JTL9</accession>
<dbReference type="PANTHER" id="PTHR43280:SF2">
    <property type="entry name" value="HTH-TYPE TRANSCRIPTIONAL REGULATOR EXSA"/>
    <property type="match status" value="1"/>
</dbReference>
<evidence type="ECO:0000313" key="6">
    <source>
        <dbReference type="EMBL" id="TCS69302.1"/>
    </source>
</evidence>
<dbReference type="RefSeq" id="WP_116442267.1">
    <property type="nucleotide sequence ID" value="NZ_BHEO01000008.1"/>
</dbReference>
<dbReference type="Pfam" id="PF12833">
    <property type="entry name" value="HTH_18"/>
    <property type="match status" value="1"/>
</dbReference>
<keyword evidence="2" id="KW-0238">DNA-binding</keyword>
<keyword evidence="8" id="KW-1185">Reference proteome</keyword>
<reference evidence="6 7" key="2">
    <citation type="submission" date="2019-03" db="EMBL/GenBank/DDBJ databases">
        <title>Genomic Encyclopedia of Type Strains, Phase IV (KMG-IV): sequencing the most valuable type-strain genomes for metagenomic binning, comparative biology and taxonomic classification.</title>
        <authorList>
            <person name="Goeker M."/>
        </authorList>
    </citation>
    <scope>NUCLEOTIDE SEQUENCE [LARGE SCALE GENOMIC DNA]</scope>
    <source>
        <strain evidence="6 7">DSM 103426</strain>
    </source>
</reference>
<evidence type="ECO:0000256" key="1">
    <source>
        <dbReference type="ARBA" id="ARBA00023015"/>
    </source>
</evidence>
<dbReference type="Gene3D" id="1.10.10.60">
    <property type="entry name" value="Homeodomain-like"/>
    <property type="match status" value="2"/>
</dbReference>
<reference evidence="5 8" key="1">
    <citation type="journal article" date="2018" name="Int. J. Syst. Evol. Microbiol.">
        <title>Draft Genome Sequence of Faecalimonas umbilicata JCM 30896T, an Acetate-Producing Bacterium Isolated from Human Feces.</title>
        <authorList>
            <person name="Sakamoto M."/>
            <person name="Ikeyama N."/>
            <person name="Yuki M."/>
            <person name="Ohkuma M."/>
        </authorList>
    </citation>
    <scope>NUCLEOTIDE SEQUENCE [LARGE SCALE GENOMIC DNA]</scope>
    <source>
        <strain evidence="5 8">EGH7</strain>
    </source>
</reference>
<evidence type="ECO:0000313" key="7">
    <source>
        <dbReference type="Proteomes" id="UP000294613"/>
    </source>
</evidence>
<keyword evidence="1" id="KW-0805">Transcription regulation</keyword>
<evidence type="ECO:0000313" key="8">
    <source>
        <dbReference type="Proteomes" id="UP000702954"/>
    </source>
</evidence>
<dbReference type="PRINTS" id="PR00032">
    <property type="entry name" value="HTHARAC"/>
</dbReference>
<evidence type="ECO:0000313" key="5">
    <source>
        <dbReference type="EMBL" id="GBU06254.1"/>
    </source>
</evidence>